<sequence>MSTLLLRFAGPLQSWGDDSRFNHRRTYSIPTKSAVIGMIASALGRDRSANVEDLVALQLGIRVDQPGEIISDFQMVHGPKQADVTNRDYISDAIFLVGLMSEDRGLLQQIINALAHPKYPLFLGRRACPPSYPLIIGIREKPLEEALLAEPWLASTWRQPQLNSELRIVLEGNADSIDSLQHRLRDIPISYDPRNRIYQYRYVREAGHVNKNKTAQTEHDAFEELE</sequence>
<dbReference type="Pfam" id="PF09704">
    <property type="entry name" value="Cas_Cas5d"/>
    <property type="match status" value="1"/>
</dbReference>
<dbReference type="EMBL" id="JAGZCZ010000015">
    <property type="protein sequence ID" value="MBS5520595.1"/>
    <property type="molecule type" value="Genomic_DNA"/>
</dbReference>
<name>A0A943I257_9FIRM</name>
<accession>A0A943I257</accession>
<dbReference type="GO" id="GO:0003723">
    <property type="term" value="F:RNA binding"/>
    <property type="evidence" value="ECO:0007669"/>
    <property type="project" value="InterPro"/>
</dbReference>
<comment type="caution">
    <text evidence="2">The sequence shown here is derived from an EMBL/GenBank/DDBJ whole genome shotgun (WGS) entry which is preliminary data.</text>
</comment>
<evidence type="ECO:0000256" key="1">
    <source>
        <dbReference type="ARBA" id="ARBA00023118"/>
    </source>
</evidence>
<dbReference type="Gene3D" id="3.30.70.2660">
    <property type="match status" value="1"/>
</dbReference>
<organism evidence="2 3">
    <name type="scientific">Acidaminococcus intestini</name>
    <dbReference type="NCBI Taxonomy" id="187327"/>
    <lineage>
        <taxon>Bacteria</taxon>
        <taxon>Bacillati</taxon>
        <taxon>Bacillota</taxon>
        <taxon>Negativicutes</taxon>
        <taxon>Acidaminococcales</taxon>
        <taxon>Acidaminococcaceae</taxon>
        <taxon>Acidaminococcus</taxon>
    </lineage>
</organism>
<dbReference type="GO" id="GO:0051607">
    <property type="term" value="P:defense response to virus"/>
    <property type="evidence" value="ECO:0007669"/>
    <property type="project" value="UniProtKB-KW"/>
</dbReference>
<dbReference type="AlphaFoldDB" id="A0A943I257"/>
<gene>
    <name evidence="2" type="primary">cas5e</name>
    <name evidence="2" type="ORF">KHX13_09870</name>
</gene>
<reference evidence="2" key="1">
    <citation type="submission" date="2021-02" db="EMBL/GenBank/DDBJ databases">
        <title>Infant gut strain persistence is associated with maternal origin, phylogeny, and functional potential including surface adhesion and iron acquisition.</title>
        <authorList>
            <person name="Lou Y.C."/>
        </authorList>
    </citation>
    <scope>NUCLEOTIDE SEQUENCE</scope>
    <source>
        <strain evidence="2">L3_106_000M1_dasL3_106_000M1_concoct_15</strain>
    </source>
</reference>
<dbReference type="CDD" id="cd09756">
    <property type="entry name" value="Cas5_I-E"/>
    <property type="match status" value="1"/>
</dbReference>
<evidence type="ECO:0000313" key="3">
    <source>
        <dbReference type="Proteomes" id="UP000754226"/>
    </source>
</evidence>
<dbReference type="InterPro" id="IPR021124">
    <property type="entry name" value="CRISPR-assoc_prot_Cas5"/>
</dbReference>
<keyword evidence="1" id="KW-0051">Antiviral defense</keyword>
<evidence type="ECO:0000313" key="2">
    <source>
        <dbReference type="EMBL" id="MBS5520595.1"/>
    </source>
</evidence>
<proteinExistence type="predicted"/>
<dbReference type="InterPro" id="IPR010147">
    <property type="entry name" value="CRISPR-assoc_prot_CasD"/>
</dbReference>
<dbReference type="NCBIfam" id="TIGR01868">
    <property type="entry name" value="casD_Cas5e"/>
    <property type="match status" value="1"/>
</dbReference>
<dbReference type="InterPro" id="IPR013422">
    <property type="entry name" value="CRISPR-assoc_prot_Cas5_N"/>
</dbReference>
<protein>
    <submittedName>
        <fullName evidence="2">Type I-E CRISPR-associated protein Cas5/CasD</fullName>
    </submittedName>
</protein>
<dbReference type="GO" id="GO:0043571">
    <property type="term" value="P:maintenance of CRISPR repeat elements"/>
    <property type="evidence" value="ECO:0007669"/>
    <property type="project" value="InterPro"/>
</dbReference>
<dbReference type="Proteomes" id="UP000754226">
    <property type="component" value="Unassembled WGS sequence"/>
</dbReference>
<dbReference type="NCBIfam" id="TIGR02593">
    <property type="entry name" value="CRISPR_cas5"/>
    <property type="match status" value="1"/>
</dbReference>